<comment type="caution">
    <text evidence="2">The sequence shown here is derived from an EMBL/GenBank/DDBJ whole genome shotgun (WGS) entry which is preliminary data.</text>
</comment>
<accession>A0ABS9K1R1</accession>
<reference evidence="2" key="1">
    <citation type="submission" date="2022-01" db="EMBL/GenBank/DDBJ databases">
        <authorList>
            <person name="Jo J.-H."/>
            <person name="Im W.-T."/>
        </authorList>
    </citation>
    <scope>NUCLEOTIDE SEQUENCE</scope>
    <source>
        <strain evidence="2">XY25</strain>
    </source>
</reference>
<dbReference type="RefSeq" id="WP_275711752.1">
    <property type="nucleotide sequence ID" value="NZ_JAKLTN010000002.1"/>
</dbReference>
<dbReference type="InterPro" id="IPR028098">
    <property type="entry name" value="Glyco_trans_4-like_N"/>
</dbReference>
<proteinExistence type="predicted"/>
<feature type="domain" description="Glycosyltransferase subfamily 4-like N-terminal" evidence="1">
    <location>
        <begin position="10"/>
        <end position="172"/>
    </location>
</feature>
<dbReference type="PANTHER" id="PTHR12526:SF630">
    <property type="entry name" value="GLYCOSYLTRANSFERASE"/>
    <property type="match status" value="1"/>
</dbReference>
<dbReference type="Proteomes" id="UP001165384">
    <property type="component" value="Unassembled WGS sequence"/>
</dbReference>
<keyword evidence="2" id="KW-0328">Glycosyltransferase</keyword>
<dbReference type="Pfam" id="PF13692">
    <property type="entry name" value="Glyco_trans_1_4"/>
    <property type="match status" value="1"/>
</dbReference>
<evidence type="ECO:0000313" key="3">
    <source>
        <dbReference type="Proteomes" id="UP001165384"/>
    </source>
</evidence>
<name>A0ABS9K1R1_9RHOO</name>
<keyword evidence="2" id="KW-0808">Transferase</keyword>
<dbReference type="Gene3D" id="3.40.50.2000">
    <property type="entry name" value="Glycogen Phosphorylase B"/>
    <property type="match status" value="2"/>
</dbReference>
<dbReference type="EC" id="2.4.-.-" evidence="2"/>
<dbReference type="EMBL" id="JAKLTN010000002">
    <property type="protein sequence ID" value="MCG2577109.1"/>
    <property type="molecule type" value="Genomic_DNA"/>
</dbReference>
<dbReference type="GO" id="GO:0016757">
    <property type="term" value="F:glycosyltransferase activity"/>
    <property type="evidence" value="ECO:0007669"/>
    <property type="project" value="UniProtKB-KW"/>
</dbReference>
<organism evidence="2 3">
    <name type="scientific">Dechloromonas hankyongensis</name>
    <dbReference type="NCBI Taxonomy" id="2908002"/>
    <lineage>
        <taxon>Bacteria</taxon>
        <taxon>Pseudomonadati</taxon>
        <taxon>Pseudomonadota</taxon>
        <taxon>Betaproteobacteria</taxon>
        <taxon>Rhodocyclales</taxon>
        <taxon>Azonexaceae</taxon>
        <taxon>Dechloromonas</taxon>
    </lineage>
</organism>
<dbReference type="SUPFAM" id="SSF53756">
    <property type="entry name" value="UDP-Glycosyltransferase/glycogen phosphorylase"/>
    <property type="match status" value="1"/>
</dbReference>
<evidence type="ECO:0000313" key="2">
    <source>
        <dbReference type="EMBL" id="MCG2577109.1"/>
    </source>
</evidence>
<sequence>MFIITGLATGGAEGMLYKLLCHVDRSRFVPFVVSLTSEGEYGSRIAALDIQVHAMQMSPGLPNPVIFLKLAHVIHRLNPDVVQCWMYHADLLGGLAARFAGVKAISWGIRNTNFSREVTKLSTRTVIRACAFLSNWLPKKIVTCSEQARSAHIAIGYRADKFAVVPNGFDLSQFCPDASARASVRSELGLLSRHKIVGLVARYDPIKNHLGFLEAVEHILQCEPDVHFVLVGQNVDWSNSVLTDAIEKRGLRERCHLLGRRTDIPRLMASFDVLASSSVGEAFPNVLGEAMACGVLCVVTDVGDCAEIVGQTGVVAPNGDMAGLADGIVRLLALSPGERSERGEIARLRVSANYEIGSVTRRYESYFESLCPEINRCAV</sequence>
<keyword evidence="3" id="KW-1185">Reference proteome</keyword>
<protein>
    <submittedName>
        <fullName evidence="2">Glycosyltransferase</fullName>
        <ecNumber evidence="2">2.4.-.-</ecNumber>
    </submittedName>
</protein>
<dbReference type="PANTHER" id="PTHR12526">
    <property type="entry name" value="GLYCOSYLTRANSFERASE"/>
    <property type="match status" value="1"/>
</dbReference>
<dbReference type="Pfam" id="PF13439">
    <property type="entry name" value="Glyco_transf_4"/>
    <property type="match status" value="1"/>
</dbReference>
<gene>
    <name evidence="2" type="ORF">LZ012_08870</name>
</gene>
<evidence type="ECO:0000259" key="1">
    <source>
        <dbReference type="Pfam" id="PF13439"/>
    </source>
</evidence>